<sequence length="71" mass="7937">MDQVAELMETNPKLVESLAGGILHLSIGFDRCVNLPYQVGMIIQPGDDRMKPWTPLPGADDGVADRRRRFQ</sequence>
<gene>
    <name evidence="2" type="ORF">DAMO_2758</name>
</gene>
<dbReference type="HOGENOM" id="CLU_2732523_0_0_0"/>
<name>D5MKZ1_METO1</name>
<evidence type="ECO:0000313" key="3">
    <source>
        <dbReference type="Proteomes" id="UP000006898"/>
    </source>
</evidence>
<dbReference type="AlphaFoldDB" id="D5MKZ1"/>
<evidence type="ECO:0000256" key="1">
    <source>
        <dbReference type="SAM" id="MobiDB-lite"/>
    </source>
</evidence>
<feature type="region of interest" description="Disordered" evidence="1">
    <location>
        <begin position="48"/>
        <end position="71"/>
    </location>
</feature>
<protein>
    <submittedName>
        <fullName evidence="2">Uncharacterized protein</fullName>
    </submittedName>
</protein>
<dbReference type="KEGG" id="mox:DAMO_2758"/>
<dbReference type="Proteomes" id="UP000006898">
    <property type="component" value="Chromosome"/>
</dbReference>
<reference evidence="2 3" key="1">
    <citation type="journal article" date="2010" name="Nature">
        <title>Nitrite-driven anaerobic methane oxidation by oxygenic bacteria.</title>
        <authorList>
            <person name="Ettwig K.F."/>
            <person name="Butler M.K."/>
            <person name="Le Paslier D."/>
            <person name="Pelletier E."/>
            <person name="Mangenot S."/>
            <person name="Kuypers M.M.M."/>
            <person name="Schreiber F."/>
            <person name="Dutilh B.E."/>
            <person name="Zedelius J."/>
            <person name="de Beer D."/>
            <person name="Gloerich J."/>
            <person name="Wessels H.J.C.T."/>
            <person name="van Allen T."/>
            <person name="Luesken F."/>
            <person name="Wu M."/>
            <person name="van de Pas-Schoonen K.T."/>
            <person name="Op den Camp H.J.M."/>
            <person name="Janssen-Megens E.M."/>
            <person name="Francoijs K-J."/>
            <person name="Stunnenberg H."/>
            <person name="Weissenbach J."/>
            <person name="Jetten M.S.M."/>
            <person name="Strous M."/>
        </authorList>
    </citation>
    <scope>NUCLEOTIDE SEQUENCE [LARGE SCALE GENOMIC DNA]</scope>
</reference>
<proteinExistence type="predicted"/>
<evidence type="ECO:0000313" key="2">
    <source>
        <dbReference type="EMBL" id="CBE69831.1"/>
    </source>
</evidence>
<dbReference type="EMBL" id="FP565575">
    <property type="protein sequence ID" value="CBE69831.1"/>
    <property type="molecule type" value="Genomic_DNA"/>
</dbReference>
<accession>D5MKZ1</accession>
<organism evidence="2 3">
    <name type="scientific">Methylomirabilis oxygeniifera</name>
    <dbReference type="NCBI Taxonomy" id="671143"/>
    <lineage>
        <taxon>Bacteria</taxon>
        <taxon>Candidatus Methylomirabilota</taxon>
        <taxon>Candidatus Methylomirabilia</taxon>
        <taxon>Candidatus Methylomirabilales</taxon>
        <taxon>Candidatus Methylomirabilaceae</taxon>
        <taxon>Candidatus Methylomirabilis</taxon>
    </lineage>
</organism>